<dbReference type="RefSeq" id="WP_257510339.1">
    <property type="nucleotide sequence ID" value="NZ_JANKHG010000001.1"/>
</dbReference>
<evidence type="ECO:0000313" key="1">
    <source>
        <dbReference type="EMBL" id="MCR2745085.1"/>
    </source>
</evidence>
<name>A0ABT1XCU9_9BURK</name>
<dbReference type="Proteomes" id="UP001165267">
    <property type="component" value="Unassembled WGS sequence"/>
</dbReference>
<evidence type="ECO:0000313" key="2">
    <source>
        <dbReference type="Proteomes" id="UP001165267"/>
    </source>
</evidence>
<accession>A0ABT1XCU9</accession>
<reference evidence="1" key="1">
    <citation type="submission" date="2022-07" db="EMBL/GenBank/DDBJ databases">
        <authorList>
            <person name="Xamxidin M."/>
        </authorList>
    </citation>
    <scope>NUCLEOTIDE SEQUENCE</scope>
    <source>
        <strain evidence="1">YS8-69</strain>
    </source>
</reference>
<protein>
    <submittedName>
        <fullName evidence="1">Uncharacterized protein</fullName>
    </submittedName>
</protein>
<sequence length="408" mass="46238">MPNSISTNHHTTIENTSARYTLNQLAHTLPKIAHRLGHLLYRSYKISPVQDNFRETHATTGTHQLKPITDWLLNDQGPSLSAQNELKKQLVLRSRLLGYEVENPLFVFANNRVQSETIALREGDPLIAKPLDDAKLVLADLYQKKYGIRIVVETHPMNKVQLAKKIKQECLRAKGMPVGLILRTTSQGQGESMGPGQSNYAGHVTPIVIQQFEKVINVVSLDSTLNPNTTLLGAMLRLSHQNMNIRMITLHKARQADHFSCHTDALQILKDLLVQQKSSSRCILDDLSAHHLADGDQITSAVNLLKIDLPLFLQKVNQRAEWPANGNQNDAQWLQAHLSPTQPGKYQTIEQHWQRYSRQPWENAGKLHNHFLAVKAFHNANKVLNHLESFESKVSRDKYLAKLRKTHT</sequence>
<gene>
    <name evidence="1" type="ORF">NSP04_00300</name>
</gene>
<comment type="caution">
    <text evidence="1">The sequence shown here is derived from an EMBL/GenBank/DDBJ whole genome shotgun (WGS) entry which is preliminary data.</text>
</comment>
<dbReference type="EMBL" id="JANKHG010000001">
    <property type="protein sequence ID" value="MCR2745085.1"/>
    <property type="molecule type" value="Genomic_DNA"/>
</dbReference>
<proteinExistence type="predicted"/>
<organism evidence="1 2">
    <name type="scientific">Limnobacter parvus</name>
    <dbReference type="NCBI Taxonomy" id="2939690"/>
    <lineage>
        <taxon>Bacteria</taxon>
        <taxon>Pseudomonadati</taxon>
        <taxon>Pseudomonadota</taxon>
        <taxon>Betaproteobacteria</taxon>
        <taxon>Burkholderiales</taxon>
        <taxon>Burkholderiaceae</taxon>
        <taxon>Limnobacter</taxon>
    </lineage>
</organism>
<keyword evidence="2" id="KW-1185">Reference proteome</keyword>